<dbReference type="EMBL" id="NQKI01000039">
    <property type="protein sequence ID" value="OZY57845.1"/>
    <property type="molecule type" value="Genomic_DNA"/>
</dbReference>
<reference evidence="3 4" key="1">
    <citation type="submission" date="2017-08" db="EMBL/GenBank/DDBJ databases">
        <title>Genomic and metabolic characterisation of spoilage-associated Pseudomonas species.</title>
        <authorList>
            <person name="Stanborough T."/>
            <person name="Fegan N."/>
            <person name="Powell S.M."/>
            <person name="Singh T."/>
            <person name="Tamplin M.L."/>
            <person name="Chandry P.S."/>
        </authorList>
    </citation>
    <scope>NUCLEOTIDE SEQUENCE [LARGE SCALE GENOMIC DNA]</scope>
    <source>
        <strain evidence="3 4">L1802</strain>
    </source>
</reference>
<name>A0A266N7R9_9PSED</name>
<evidence type="ECO:0000256" key="2">
    <source>
        <dbReference type="SAM" id="SignalP"/>
    </source>
</evidence>
<protein>
    <recommendedName>
        <fullName evidence="5">Lipoprotein</fullName>
    </recommendedName>
</protein>
<evidence type="ECO:0000313" key="4">
    <source>
        <dbReference type="Proteomes" id="UP000215788"/>
    </source>
</evidence>
<evidence type="ECO:0000256" key="1">
    <source>
        <dbReference type="SAM" id="MobiDB-lite"/>
    </source>
</evidence>
<gene>
    <name evidence="3" type="ORF">CJF39_19240</name>
</gene>
<accession>A0A266N7R9</accession>
<feature type="signal peptide" evidence="2">
    <location>
        <begin position="1"/>
        <end position="23"/>
    </location>
</feature>
<sequence length="109" mass="11149">MMTLIKRLSFATALGIVSVSSYAASSSTGPTLPKESVTPPATQGIEPNINQDSKIHNDADTPTHPSVDPRIQGNDAGRQGGMNTDGNGPIGDGGRSVQPRSSLPGAVKP</sequence>
<evidence type="ECO:0000313" key="3">
    <source>
        <dbReference type="EMBL" id="OZY57845.1"/>
    </source>
</evidence>
<evidence type="ECO:0008006" key="5">
    <source>
        <dbReference type="Google" id="ProtNLM"/>
    </source>
</evidence>
<dbReference type="OrthoDB" id="7025276at2"/>
<comment type="caution">
    <text evidence="3">The sequence shown here is derived from an EMBL/GenBank/DDBJ whole genome shotgun (WGS) entry which is preliminary data.</text>
</comment>
<keyword evidence="2" id="KW-0732">Signal</keyword>
<feature type="chain" id="PRO_5013034888" description="Lipoprotein" evidence="2">
    <location>
        <begin position="24"/>
        <end position="109"/>
    </location>
</feature>
<proteinExistence type="predicted"/>
<dbReference type="RefSeq" id="WP_094994872.1">
    <property type="nucleotide sequence ID" value="NZ_NQKI01000039.1"/>
</dbReference>
<feature type="region of interest" description="Disordered" evidence="1">
    <location>
        <begin position="21"/>
        <end position="109"/>
    </location>
</feature>
<dbReference type="AlphaFoldDB" id="A0A266N7R9"/>
<organism evidence="3 4">
    <name type="scientific">Pseudomonas lundensis</name>
    <dbReference type="NCBI Taxonomy" id="86185"/>
    <lineage>
        <taxon>Bacteria</taxon>
        <taxon>Pseudomonadati</taxon>
        <taxon>Pseudomonadota</taxon>
        <taxon>Gammaproteobacteria</taxon>
        <taxon>Pseudomonadales</taxon>
        <taxon>Pseudomonadaceae</taxon>
        <taxon>Pseudomonas</taxon>
    </lineage>
</organism>
<dbReference type="Proteomes" id="UP000215788">
    <property type="component" value="Unassembled WGS sequence"/>
</dbReference>